<reference evidence="2" key="1">
    <citation type="submission" date="2022-11" db="UniProtKB">
        <authorList>
            <consortium name="EnsemblMetazoa"/>
        </authorList>
    </citation>
    <scope>IDENTIFICATION</scope>
</reference>
<dbReference type="OMA" id="KYINIWY"/>
<dbReference type="Pfam" id="PF13174">
    <property type="entry name" value="TPR_6"/>
    <property type="match status" value="1"/>
</dbReference>
<dbReference type="PROSITE" id="PS50005">
    <property type="entry name" value="TPR"/>
    <property type="match status" value="4"/>
</dbReference>
<dbReference type="InterPro" id="IPR043195">
    <property type="entry name" value="TTC12"/>
</dbReference>
<dbReference type="AlphaFoldDB" id="A0A914AG49"/>
<sequence length="295" mass="33573">MRALEADANERREKREATVLKDQGNQAFHKGDYTRAVELYTQGLKRLKDFVVLYTNRAQAYNKLEKFTEAMEDSRTALQLEPNNVKALVHLGKAQQGLKDYKAAVTTFQEILKIDKKHEKMVADNVMRAQEADASERREKRKAEATVLKDQGNQAFHKGDYTRAVELYTQGLERLKDFVVLYTNRAQAYNKLEKFAEAMEDCRIALQLEPNNVKALLRLGKAQQGLKDYEAAVTTFQEILKIDVKYEKMVADYIVDVNLAESTAKLDMEAERLFNEGDVKATGVHEIGLNDVGSS</sequence>
<dbReference type="GO" id="GO:0007288">
    <property type="term" value="P:sperm axoneme assembly"/>
    <property type="evidence" value="ECO:0007669"/>
    <property type="project" value="TreeGrafter"/>
</dbReference>
<protein>
    <submittedName>
        <fullName evidence="2">Uncharacterized protein</fullName>
    </submittedName>
</protein>
<feature type="repeat" description="TPR" evidence="1">
    <location>
        <begin position="51"/>
        <end position="84"/>
    </location>
</feature>
<dbReference type="SMART" id="SM00028">
    <property type="entry name" value="TPR"/>
    <property type="match status" value="6"/>
</dbReference>
<dbReference type="PANTHER" id="PTHR46540">
    <property type="entry name" value="TETRATRICOPEPTIDE REPEAT PROTEIN 12"/>
    <property type="match status" value="1"/>
</dbReference>
<dbReference type="Gene3D" id="1.25.40.10">
    <property type="entry name" value="Tetratricopeptide repeat domain"/>
    <property type="match status" value="2"/>
</dbReference>
<dbReference type="SUPFAM" id="SSF48452">
    <property type="entry name" value="TPR-like"/>
    <property type="match status" value="2"/>
</dbReference>
<feature type="repeat" description="TPR" evidence="1">
    <location>
        <begin position="85"/>
        <end position="118"/>
    </location>
</feature>
<feature type="repeat" description="TPR" evidence="1">
    <location>
        <begin position="179"/>
        <end position="212"/>
    </location>
</feature>
<dbReference type="Proteomes" id="UP000887568">
    <property type="component" value="Unplaced"/>
</dbReference>
<dbReference type="RefSeq" id="XP_038062491.1">
    <property type="nucleotide sequence ID" value="XM_038206563.1"/>
</dbReference>
<dbReference type="GO" id="GO:0005737">
    <property type="term" value="C:cytoplasm"/>
    <property type="evidence" value="ECO:0007669"/>
    <property type="project" value="TreeGrafter"/>
</dbReference>
<evidence type="ECO:0000256" key="1">
    <source>
        <dbReference type="PROSITE-ProRule" id="PRU00339"/>
    </source>
</evidence>
<dbReference type="GO" id="GO:0070286">
    <property type="term" value="P:axonemal dynein complex assembly"/>
    <property type="evidence" value="ECO:0007669"/>
    <property type="project" value="TreeGrafter"/>
</dbReference>
<dbReference type="PANTHER" id="PTHR46540:SF1">
    <property type="entry name" value="TETRATRICOPEPTIDE REPEAT PROTEIN 12"/>
    <property type="match status" value="1"/>
</dbReference>
<dbReference type="Pfam" id="PF00515">
    <property type="entry name" value="TPR_1"/>
    <property type="match status" value="1"/>
</dbReference>
<dbReference type="GeneID" id="119732980"/>
<dbReference type="GO" id="GO:0005813">
    <property type="term" value="C:centrosome"/>
    <property type="evidence" value="ECO:0007669"/>
    <property type="project" value="TreeGrafter"/>
</dbReference>
<dbReference type="InterPro" id="IPR019734">
    <property type="entry name" value="TPR_rpt"/>
</dbReference>
<dbReference type="InterPro" id="IPR011990">
    <property type="entry name" value="TPR-like_helical_dom_sf"/>
</dbReference>
<proteinExistence type="predicted"/>
<keyword evidence="3" id="KW-1185">Reference proteome</keyword>
<name>A0A914AG49_PATMI</name>
<accession>A0A914AG49</accession>
<dbReference type="EnsemblMetazoa" id="XM_038206563.1">
    <property type="protein sequence ID" value="XP_038062491.1"/>
    <property type="gene ID" value="LOC119732980"/>
</dbReference>
<evidence type="ECO:0000313" key="2">
    <source>
        <dbReference type="EnsemblMetazoa" id="XP_038062491.1"/>
    </source>
</evidence>
<evidence type="ECO:0000313" key="3">
    <source>
        <dbReference type="Proteomes" id="UP000887568"/>
    </source>
</evidence>
<keyword evidence="1" id="KW-0802">TPR repeat</keyword>
<feature type="repeat" description="TPR" evidence="1">
    <location>
        <begin position="213"/>
        <end position="246"/>
    </location>
</feature>
<dbReference type="OrthoDB" id="2942533at2759"/>
<dbReference type="Pfam" id="PF14559">
    <property type="entry name" value="TPR_19"/>
    <property type="match status" value="1"/>
</dbReference>
<organism evidence="2 3">
    <name type="scientific">Patiria miniata</name>
    <name type="common">Bat star</name>
    <name type="synonym">Asterina miniata</name>
    <dbReference type="NCBI Taxonomy" id="46514"/>
    <lineage>
        <taxon>Eukaryota</taxon>
        <taxon>Metazoa</taxon>
        <taxon>Echinodermata</taxon>
        <taxon>Eleutherozoa</taxon>
        <taxon>Asterozoa</taxon>
        <taxon>Asteroidea</taxon>
        <taxon>Valvatacea</taxon>
        <taxon>Valvatida</taxon>
        <taxon>Asterinidae</taxon>
        <taxon>Patiria</taxon>
    </lineage>
</organism>